<evidence type="ECO:0000256" key="1">
    <source>
        <dbReference type="SAM" id="Coils"/>
    </source>
</evidence>
<evidence type="ECO:0000313" key="5">
    <source>
        <dbReference type="EMBL" id="QOI08526.1"/>
    </source>
</evidence>
<dbReference type="SMART" id="SM01040">
    <property type="entry name" value="Bro-N"/>
    <property type="match status" value="1"/>
</dbReference>
<feature type="coiled-coil region" evidence="1">
    <location>
        <begin position="148"/>
        <end position="193"/>
    </location>
</feature>
<name>A0A075TT63_9ABAC</name>
<dbReference type="PANTHER" id="PTHR36180">
    <property type="entry name" value="DNA-BINDING PROTEIN-RELATED-RELATED"/>
    <property type="match status" value="1"/>
</dbReference>
<evidence type="ECO:0000313" key="6">
    <source>
        <dbReference type="EMBL" id="QOI08527.1"/>
    </source>
</evidence>
<keyword evidence="1" id="KW-0175">Coiled coil</keyword>
<reference evidence="5" key="1">
    <citation type="submission" date="2019-12" db="EMBL/GenBank/DDBJ databases">
        <authorList>
            <person name="Naderpour M."/>
            <person name="Shahbazi R."/>
        </authorList>
    </citation>
    <scope>NUCLEOTIDE SEQUENCE</scope>
    <source>
        <strain evidence="6">100IRAZ</strain>
        <strain evidence="3">10IRAZ</strain>
        <strain evidence="4">40IRAZ</strain>
        <strain evidence="8">41IRKH</strain>
        <strain evidence="7">76IRGO</strain>
        <strain evidence="5">80IRAR</strain>
    </source>
</reference>
<dbReference type="PROSITE" id="PS51750">
    <property type="entry name" value="BRO_N"/>
    <property type="match status" value="1"/>
</dbReference>
<feature type="domain" description="Bro-N" evidence="2">
    <location>
        <begin position="15"/>
        <end position="123"/>
    </location>
</feature>
<dbReference type="EMBL" id="MN862422">
    <property type="protein sequence ID" value="QOI08524.1"/>
    <property type="molecule type" value="Genomic_DNA"/>
</dbReference>
<proteinExistence type="predicted"/>
<sequence>MYLVNRKCKLGEVWITEIEENRFLCSGHGVAEALGYKCPRRALYDHVKPQWRKTWAEIKGVLNQHSLVTSSDSIEMPLNWQPNTLFITEAGIYALIMRSKLPAAEEFQSWLFEEVLPELRRTGKYSIENRRQSSTDNSTEVVSYDQKLANVQMEALQLKLQLSEANIKIAEWNTNMSEMKRNYEQQMSEYKEREFKMQLQMKDMAHQANMSMFQFAANALLAKDNIDENHRLRQTLEKISNRVVPVLTKQPEKEEYITGYERIVNGKRRIRMCRSQLYAIEMQDKVAKRYRDTLCTPKRFKPSPRYAWLCDSTKFLQLKCSNSVMVWCKIRADEPHVFYGLRYTNKLCTEMEVLDETELRAKYRADVEMCQRNKTVNTKLIEEFKALDLIDEDDCVAKCLTQSVDAKDRINAIVENIVEKMAKELVPSTPQRRHSNAGDVYSAQQVVHAMNNCQNYFVKNVCNVRFYDESNIIPGNVPAIENVTTQKDITSATEATTSTNL</sequence>
<dbReference type="InterPro" id="IPR003497">
    <property type="entry name" value="BRO_N_domain"/>
</dbReference>
<evidence type="ECO:0000313" key="3">
    <source>
        <dbReference type="EMBL" id="QOI08524.1"/>
    </source>
</evidence>
<evidence type="ECO:0000313" key="7">
    <source>
        <dbReference type="EMBL" id="QOI08528.1"/>
    </source>
</evidence>
<evidence type="ECO:0000313" key="4">
    <source>
        <dbReference type="EMBL" id="QOI08525.1"/>
    </source>
</evidence>
<dbReference type="EMBL" id="MN862426">
    <property type="protein sequence ID" value="QOI08528.1"/>
    <property type="molecule type" value="Genomic_DNA"/>
</dbReference>
<dbReference type="EMBL" id="MN862425">
    <property type="protein sequence ID" value="QOI08527.1"/>
    <property type="molecule type" value="Genomic_DNA"/>
</dbReference>
<dbReference type="EMBL" id="MN862424">
    <property type="protein sequence ID" value="QOI08526.1"/>
    <property type="molecule type" value="Genomic_DNA"/>
</dbReference>
<accession>A0A075TT63</accession>
<dbReference type="Pfam" id="PF02498">
    <property type="entry name" value="Bro-N"/>
    <property type="match status" value="1"/>
</dbReference>
<protein>
    <submittedName>
        <fullName evidence="5">BRO protein</fullName>
    </submittedName>
</protein>
<evidence type="ECO:0000313" key="8">
    <source>
        <dbReference type="EMBL" id="QOI08531.1"/>
    </source>
</evidence>
<dbReference type="PANTHER" id="PTHR36180:SF2">
    <property type="entry name" value="BRO FAMILY PROTEIN"/>
    <property type="match status" value="1"/>
</dbReference>
<organism evidence="5">
    <name type="scientific">Helicoverpa armigera SNPV</name>
    <dbReference type="NCBI Taxonomy" id="991878"/>
    <lineage>
        <taxon>Viruses</taxon>
        <taxon>Viruses incertae sedis</taxon>
        <taxon>Naldaviricetes</taxon>
        <taxon>Lefavirales</taxon>
        <taxon>Baculoviridae</taxon>
        <taxon>Alphabaculovirus</taxon>
        <taxon>Alphabaculovirus helarmigerae</taxon>
    </lineage>
</organism>
<dbReference type="EMBL" id="MN862429">
    <property type="protein sequence ID" value="QOI08531.1"/>
    <property type="molecule type" value="Genomic_DNA"/>
</dbReference>
<dbReference type="EMBL" id="MN862423">
    <property type="protein sequence ID" value="QOI08525.1"/>
    <property type="molecule type" value="Genomic_DNA"/>
</dbReference>
<evidence type="ECO:0000259" key="2">
    <source>
        <dbReference type="PROSITE" id="PS51750"/>
    </source>
</evidence>